<comment type="caution">
    <text evidence="3">The sequence shown here is derived from an EMBL/GenBank/DDBJ whole genome shotgun (WGS) entry which is preliminary data.</text>
</comment>
<name>A0ABQ3BW39_9GAMM</name>
<evidence type="ECO:0000256" key="1">
    <source>
        <dbReference type="ARBA" id="ARBA00007576"/>
    </source>
</evidence>
<dbReference type="Pfam" id="PF07411">
    <property type="entry name" value="DUF1508"/>
    <property type="match status" value="1"/>
</dbReference>
<protein>
    <recommendedName>
        <fullName evidence="2">DUF1508 domain-containing protein</fullName>
    </recommendedName>
</protein>
<feature type="domain" description="DUF1508" evidence="2">
    <location>
        <begin position="16"/>
        <end position="60"/>
    </location>
</feature>
<sequence>MKFEIYRSGDSLLSLQWRWRLVAANGEVVADSAEGYVSKFDCEYSIGLVRSTSQSTPIVDVSG</sequence>
<evidence type="ECO:0000313" key="4">
    <source>
        <dbReference type="Proteomes" id="UP000643403"/>
    </source>
</evidence>
<dbReference type="InterPro" id="IPR010879">
    <property type="entry name" value="DUF1508"/>
</dbReference>
<proteinExistence type="inferred from homology"/>
<dbReference type="Gene3D" id="3.30.160.160">
    <property type="entry name" value="YegP-like"/>
    <property type="match status" value="1"/>
</dbReference>
<dbReference type="Proteomes" id="UP000643403">
    <property type="component" value="Unassembled WGS sequence"/>
</dbReference>
<keyword evidence="4" id="KW-1185">Reference proteome</keyword>
<evidence type="ECO:0000313" key="3">
    <source>
        <dbReference type="EMBL" id="GGZ59166.1"/>
    </source>
</evidence>
<comment type="similarity">
    <text evidence="1">Belongs to the UPF0339 family. Duplicated subfamily.</text>
</comment>
<evidence type="ECO:0000259" key="2">
    <source>
        <dbReference type="Pfam" id="PF07411"/>
    </source>
</evidence>
<dbReference type="RefSeq" id="WP_189447613.1">
    <property type="nucleotide sequence ID" value="NZ_BMXY01000001.1"/>
</dbReference>
<reference evidence="4" key="1">
    <citation type="journal article" date="2019" name="Int. J. Syst. Evol. Microbiol.">
        <title>The Global Catalogue of Microorganisms (GCM) 10K type strain sequencing project: providing services to taxonomists for standard genome sequencing and annotation.</title>
        <authorList>
            <consortium name="The Broad Institute Genomics Platform"/>
            <consortium name="The Broad Institute Genome Sequencing Center for Infectious Disease"/>
            <person name="Wu L."/>
            <person name="Ma J."/>
        </authorList>
    </citation>
    <scope>NUCLEOTIDE SEQUENCE [LARGE SCALE GENOMIC DNA]</scope>
    <source>
        <strain evidence="4">KCTC 22558</strain>
    </source>
</reference>
<dbReference type="SUPFAM" id="SSF160113">
    <property type="entry name" value="YegP-like"/>
    <property type="match status" value="1"/>
</dbReference>
<accession>A0ABQ3BW39</accession>
<organism evidence="3 4">
    <name type="scientific">Cognatilysobacter xinjiangensis</name>
    <dbReference type="NCBI Taxonomy" id="546892"/>
    <lineage>
        <taxon>Bacteria</taxon>
        <taxon>Pseudomonadati</taxon>
        <taxon>Pseudomonadota</taxon>
        <taxon>Gammaproteobacteria</taxon>
        <taxon>Lysobacterales</taxon>
        <taxon>Lysobacteraceae</taxon>
        <taxon>Cognatilysobacter</taxon>
    </lineage>
</organism>
<gene>
    <name evidence="3" type="ORF">GCM10008101_11140</name>
</gene>
<dbReference type="InterPro" id="IPR036913">
    <property type="entry name" value="YegP-like_sf"/>
</dbReference>
<dbReference type="EMBL" id="BMXY01000001">
    <property type="protein sequence ID" value="GGZ59166.1"/>
    <property type="molecule type" value="Genomic_DNA"/>
</dbReference>